<sequence length="110" mass="12600">MDATEQYNGLTERIKEELPLKALPIRELVQIFREKGHPITLKTELTITDVHNSGDVSGIMCVVQNDKKNVIACALTHLIFSPKSPLFKEISDYQRKREKRIKKLNKLGLN</sequence>
<protein>
    <submittedName>
        <fullName evidence="1">Uncharacterized protein</fullName>
    </submittedName>
</protein>
<evidence type="ECO:0000313" key="1">
    <source>
        <dbReference type="EMBL" id="GAH42940.1"/>
    </source>
</evidence>
<name>X1GDP6_9ZZZZ</name>
<reference evidence="1" key="1">
    <citation type="journal article" date="2014" name="Front. Microbiol.">
        <title>High frequency of phylogenetically diverse reductive dehalogenase-homologous genes in deep subseafloor sedimentary metagenomes.</title>
        <authorList>
            <person name="Kawai M."/>
            <person name="Futagami T."/>
            <person name="Toyoda A."/>
            <person name="Takaki Y."/>
            <person name="Nishi S."/>
            <person name="Hori S."/>
            <person name="Arai W."/>
            <person name="Tsubouchi T."/>
            <person name="Morono Y."/>
            <person name="Uchiyama I."/>
            <person name="Ito T."/>
            <person name="Fujiyama A."/>
            <person name="Inagaki F."/>
            <person name="Takami H."/>
        </authorList>
    </citation>
    <scope>NUCLEOTIDE SEQUENCE</scope>
    <source>
        <strain evidence="1">Expedition CK06-06</strain>
    </source>
</reference>
<proteinExistence type="predicted"/>
<comment type="caution">
    <text evidence="1">The sequence shown here is derived from an EMBL/GenBank/DDBJ whole genome shotgun (WGS) entry which is preliminary data.</text>
</comment>
<organism evidence="1">
    <name type="scientific">marine sediment metagenome</name>
    <dbReference type="NCBI Taxonomy" id="412755"/>
    <lineage>
        <taxon>unclassified sequences</taxon>
        <taxon>metagenomes</taxon>
        <taxon>ecological metagenomes</taxon>
    </lineage>
</organism>
<dbReference type="AlphaFoldDB" id="X1GDP6"/>
<accession>X1GDP6</accession>
<gene>
    <name evidence="1" type="ORF">S03H2_23144</name>
</gene>
<dbReference type="EMBL" id="BARU01012594">
    <property type="protein sequence ID" value="GAH42940.1"/>
    <property type="molecule type" value="Genomic_DNA"/>
</dbReference>